<keyword evidence="2" id="KW-1185">Reference proteome</keyword>
<dbReference type="PATRIC" id="fig|1121448.10.peg.3372"/>
<dbReference type="EMBL" id="CP006585">
    <property type="protein sequence ID" value="AGW15101.1"/>
    <property type="molecule type" value="Genomic_DNA"/>
</dbReference>
<evidence type="ECO:0000313" key="1">
    <source>
        <dbReference type="EMBL" id="AGW15101.1"/>
    </source>
</evidence>
<proteinExistence type="predicted"/>
<dbReference type="KEGG" id="dgg:DGI_3419"/>
<protein>
    <submittedName>
        <fullName evidence="1">Uncharacterized protein</fullName>
    </submittedName>
</protein>
<dbReference type="AlphaFoldDB" id="T2GG16"/>
<reference evidence="1 2" key="1">
    <citation type="journal article" date="2013" name="J. Bacteriol.">
        <title>Roles of HynAB and Ech, the only two hydrogenases found in the model sulfate reducer Desulfovibrio gigas.</title>
        <authorList>
            <person name="Morais-Silva F.O."/>
            <person name="Santos C.I."/>
            <person name="Rodrigues R."/>
            <person name="Pereira I.A."/>
            <person name="Rodrigues-Pousada C."/>
        </authorList>
    </citation>
    <scope>NUCLEOTIDE SEQUENCE [LARGE SCALE GENOMIC DNA]</scope>
    <source>
        <strain evidence="2">ATCC 19364 / DSM 1382 / NCIMB 9332 / VKM B-1759</strain>
    </source>
</reference>
<accession>T2GG16</accession>
<reference evidence="2" key="2">
    <citation type="submission" date="2013-07" db="EMBL/GenBank/DDBJ databases">
        <authorList>
            <person name="Morais-Silva F.O."/>
            <person name="Rezende A.M."/>
            <person name="Pimentel C."/>
            <person name="Resende D.M."/>
            <person name="Santos C.I."/>
            <person name="Clemente C."/>
            <person name="de Oliveira L.M."/>
            <person name="da Silva S.M."/>
            <person name="Costa D.A."/>
            <person name="Varela-Raposo A."/>
            <person name="Horacio E.C.A."/>
            <person name="Matos M."/>
            <person name="Flores O."/>
            <person name="Ruiz J.C."/>
            <person name="Rodrigues-Pousada C."/>
        </authorList>
    </citation>
    <scope>NUCLEOTIDE SEQUENCE [LARGE SCALE GENOMIC DNA]</scope>
    <source>
        <strain evidence="2">ATCC 19364 / DSM 1382 / NCIMB 9332 / VKM B-1759</strain>
    </source>
</reference>
<dbReference type="OrthoDB" id="6161550at2"/>
<evidence type="ECO:0000313" key="2">
    <source>
        <dbReference type="Proteomes" id="UP000016587"/>
    </source>
</evidence>
<name>T2GG16_MEGG1</name>
<sequence length="166" mass="19254">MTNSSSLVDVEAIQDFFSSKLSRLLQDEKWEYDRQWTDAIHKHMAGIGKKRGLLVYASKSRCAEADGPEWLYDHHWRVQNEDGALVSTPLVMEIEWGNDEKIIEDFLKLVQARAALRVMVFQRNDVEGMIERLIAMAKTFDGSQRGDKWIFAGWDKARMHCELHVL</sequence>
<dbReference type="HOGENOM" id="CLU_1600053_0_0_7"/>
<organism evidence="1 2">
    <name type="scientific">Megalodesulfovibrio gigas (strain ATCC 19364 / DSM 1382 / NCIMB 9332 / VKM B-1759)</name>
    <name type="common">Desulfovibrio gigas</name>
    <dbReference type="NCBI Taxonomy" id="1121448"/>
    <lineage>
        <taxon>Bacteria</taxon>
        <taxon>Pseudomonadati</taxon>
        <taxon>Thermodesulfobacteriota</taxon>
        <taxon>Desulfovibrionia</taxon>
        <taxon>Desulfovibrionales</taxon>
        <taxon>Desulfovibrionaceae</taxon>
        <taxon>Megalodesulfovibrio</taxon>
    </lineage>
</organism>
<dbReference type="Proteomes" id="UP000016587">
    <property type="component" value="Chromosome"/>
</dbReference>
<dbReference type="RefSeq" id="WP_021762222.1">
    <property type="nucleotide sequence ID" value="NC_022444.1"/>
</dbReference>
<gene>
    <name evidence="1" type="ORF">DGI_3419</name>
</gene>
<dbReference type="eggNOG" id="ENOG5033K1U">
    <property type="taxonomic scope" value="Bacteria"/>
</dbReference>